<dbReference type="PROSITE" id="PS50293">
    <property type="entry name" value="TPR_REGION"/>
    <property type="match status" value="1"/>
</dbReference>
<proteinExistence type="predicted"/>
<keyword evidence="4" id="KW-1133">Transmembrane helix</keyword>
<feature type="repeat" description="TPR" evidence="3">
    <location>
        <begin position="535"/>
        <end position="568"/>
    </location>
</feature>
<protein>
    <submittedName>
        <fullName evidence="5">TPR repeat-containing protein</fullName>
    </submittedName>
</protein>
<dbReference type="PROSITE" id="PS50005">
    <property type="entry name" value="TPR"/>
    <property type="match status" value="3"/>
</dbReference>
<feature type="transmembrane region" description="Helical" evidence="4">
    <location>
        <begin position="142"/>
        <end position="159"/>
    </location>
</feature>
<keyword evidence="4" id="KW-0472">Membrane</keyword>
<feature type="transmembrane region" description="Helical" evidence="4">
    <location>
        <begin position="171"/>
        <end position="194"/>
    </location>
</feature>
<keyword evidence="4" id="KW-0812">Transmembrane</keyword>
<evidence type="ECO:0000256" key="2">
    <source>
        <dbReference type="ARBA" id="ARBA00022803"/>
    </source>
</evidence>
<feature type="transmembrane region" description="Helical" evidence="4">
    <location>
        <begin position="209"/>
        <end position="226"/>
    </location>
</feature>
<feature type="transmembrane region" description="Helical" evidence="4">
    <location>
        <begin position="275"/>
        <end position="294"/>
    </location>
</feature>
<feature type="repeat" description="TPR" evidence="3">
    <location>
        <begin position="467"/>
        <end position="500"/>
    </location>
</feature>
<feature type="transmembrane region" description="Helical" evidence="4">
    <location>
        <begin position="306"/>
        <end position="325"/>
    </location>
</feature>
<evidence type="ECO:0000256" key="1">
    <source>
        <dbReference type="ARBA" id="ARBA00022737"/>
    </source>
</evidence>
<dbReference type="OrthoDB" id="104668at2"/>
<sequence length="582" mass="64011" precursor="true">MAKSRNFGIYVLLAIAVFAAYAPVLHFDFVTYDDPDYVTANPRVQAGLSAAGIAWAFGAGYAGNWFPLTWLSHMLDVSLFGLDAGWHHFTNLWLHALSTLLWFAVLQRLTGARWRSALVAFLFGLHPLHVESVAWVAERKDVLSGLFWPLTLWAYAAYTARPGVWRYTATLALFCLGLMAKPMIVTLPLVLLLLDRWPLRRGTKLLEKLPFFAGSLAISILTFLVHRDIGAAATLTLIPLATRLENALISYCAYVLQMLWPANLAVFYPYPQGSLAIPAALAGIAIALVTAFTIRAFPRRPYLAAGWLWYVITLLPVIGLVQVGAQARADRYTYIPMIGLAIALVWGAAEALDRRPRIRMSAAIAVCAACLALTWQQVQYWRDSVALYRHAIAVTDENYVAHYNLAAVLETRGDLAEAAAELRETVRIRPRFAPAHSELGQVLGKLGLPGEALPALQQAKSLQPDLTDIDLRLGAVLGSLGRADQAADAFAEAVRLQPGNGDAHYNYGISLAQQGKLHDAAREFRATVQLRPSDVEARFNLGIAAASLGRTDEAVAQFREALRLRPQFPEAQQELGRLIQVK</sequence>
<dbReference type="InParanoid" id="Q01XC0"/>
<organism evidence="5">
    <name type="scientific">Solibacter usitatus (strain Ellin6076)</name>
    <dbReference type="NCBI Taxonomy" id="234267"/>
    <lineage>
        <taxon>Bacteria</taxon>
        <taxon>Pseudomonadati</taxon>
        <taxon>Acidobacteriota</taxon>
        <taxon>Terriglobia</taxon>
        <taxon>Bryobacterales</taxon>
        <taxon>Solibacteraceae</taxon>
        <taxon>Candidatus Solibacter</taxon>
    </lineage>
</organism>
<dbReference type="eggNOG" id="COG0457">
    <property type="taxonomic scope" value="Bacteria"/>
</dbReference>
<feature type="transmembrane region" description="Helical" evidence="4">
    <location>
        <begin position="117"/>
        <end position="136"/>
    </location>
</feature>
<evidence type="ECO:0000256" key="3">
    <source>
        <dbReference type="PROSITE-ProRule" id="PRU00339"/>
    </source>
</evidence>
<evidence type="ECO:0000256" key="4">
    <source>
        <dbReference type="SAM" id="Phobius"/>
    </source>
</evidence>
<dbReference type="Pfam" id="PF13432">
    <property type="entry name" value="TPR_16"/>
    <property type="match status" value="3"/>
</dbReference>
<feature type="transmembrane region" description="Helical" evidence="4">
    <location>
        <begin position="84"/>
        <end position="105"/>
    </location>
</feature>
<keyword evidence="1" id="KW-0677">Repeat</keyword>
<feature type="transmembrane region" description="Helical" evidence="4">
    <location>
        <begin position="7"/>
        <end position="27"/>
    </location>
</feature>
<dbReference type="PANTHER" id="PTHR44227">
    <property type="match status" value="1"/>
</dbReference>
<name>Q01XC0_SOLUE</name>
<feature type="transmembrane region" description="Helical" evidence="4">
    <location>
        <begin position="331"/>
        <end position="349"/>
    </location>
</feature>
<dbReference type="SMART" id="SM00028">
    <property type="entry name" value="TPR"/>
    <property type="match status" value="5"/>
</dbReference>
<dbReference type="SUPFAM" id="SSF48452">
    <property type="entry name" value="TPR-like"/>
    <property type="match status" value="1"/>
</dbReference>
<dbReference type="InterPro" id="IPR019734">
    <property type="entry name" value="TPR_rpt"/>
</dbReference>
<dbReference type="AlphaFoldDB" id="Q01XC0"/>
<evidence type="ECO:0000313" key="5">
    <source>
        <dbReference type="EMBL" id="ABJ85695.1"/>
    </source>
</evidence>
<dbReference type="EMBL" id="CP000473">
    <property type="protein sequence ID" value="ABJ85695.1"/>
    <property type="molecule type" value="Genomic_DNA"/>
</dbReference>
<gene>
    <name evidence="5" type="ordered locus">Acid_4736</name>
</gene>
<dbReference type="PANTHER" id="PTHR44227:SF3">
    <property type="entry name" value="PROTEIN O-MANNOSYL-TRANSFERASE TMTC4"/>
    <property type="match status" value="1"/>
</dbReference>
<dbReference type="InterPro" id="IPR052346">
    <property type="entry name" value="O-mannosyl-transferase_TMTC"/>
</dbReference>
<dbReference type="HOGENOM" id="CLU_011615_5_0_0"/>
<accession>Q01XC0</accession>
<feature type="repeat" description="TPR" evidence="3">
    <location>
        <begin position="501"/>
        <end position="534"/>
    </location>
</feature>
<dbReference type="InterPro" id="IPR011990">
    <property type="entry name" value="TPR-like_helical_dom_sf"/>
</dbReference>
<keyword evidence="2 3" id="KW-0802">TPR repeat</keyword>
<dbReference type="STRING" id="234267.Acid_4736"/>
<dbReference type="KEGG" id="sus:Acid_4736"/>
<reference evidence="5" key="1">
    <citation type="submission" date="2006-10" db="EMBL/GenBank/DDBJ databases">
        <title>Complete sequence of Solibacter usitatus Ellin6076.</title>
        <authorList>
            <consortium name="US DOE Joint Genome Institute"/>
            <person name="Copeland A."/>
            <person name="Lucas S."/>
            <person name="Lapidus A."/>
            <person name="Barry K."/>
            <person name="Detter J.C."/>
            <person name="Glavina del Rio T."/>
            <person name="Hammon N."/>
            <person name="Israni S."/>
            <person name="Dalin E."/>
            <person name="Tice H."/>
            <person name="Pitluck S."/>
            <person name="Thompson L.S."/>
            <person name="Brettin T."/>
            <person name="Bruce D."/>
            <person name="Han C."/>
            <person name="Tapia R."/>
            <person name="Gilna P."/>
            <person name="Schmutz J."/>
            <person name="Larimer F."/>
            <person name="Land M."/>
            <person name="Hauser L."/>
            <person name="Kyrpides N."/>
            <person name="Mikhailova N."/>
            <person name="Janssen P.H."/>
            <person name="Kuske C.R."/>
            <person name="Richardson P."/>
        </authorList>
    </citation>
    <scope>NUCLEOTIDE SEQUENCE</scope>
    <source>
        <strain evidence="5">Ellin6076</strain>
    </source>
</reference>
<feature type="transmembrane region" description="Helical" evidence="4">
    <location>
        <begin position="247"/>
        <end position="269"/>
    </location>
</feature>
<dbReference type="Gene3D" id="1.25.40.10">
    <property type="entry name" value="Tetratricopeptide repeat domain"/>
    <property type="match status" value="3"/>
</dbReference>